<keyword evidence="2" id="KW-0472">Membrane</keyword>
<evidence type="ECO:0000256" key="1">
    <source>
        <dbReference type="SAM" id="MobiDB-lite"/>
    </source>
</evidence>
<name>A0A6J6ZX35_9ZZZZ</name>
<feature type="transmembrane region" description="Helical" evidence="2">
    <location>
        <begin position="295"/>
        <end position="315"/>
    </location>
</feature>
<reference evidence="3" key="1">
    <citation type="submission" date="2020-05" db="EMBL/GenBank/DDBJ databases">
        <authorList>
            <person name="Chiriac C."/>
            <person name="Salcher M."/>
            <person name="Ghai R."/>
            <person name="Kavagutti S V."/>
        </authorList>
    </citation>
    <scope>NUCLEOTIDE SEQUENCE</scope>
</reference>
<accession>A0A6J6ZX35</accession>
<sequence length="562" mass="62129">MRRLILLSIFFINFSVLPSNAADSVIIDRVTQSQAEELDLTIPESTPPGFHSIEIEVYDDKGSVSKRDIPFCKNLSGEIHWNNKCPDVVELQSFEELQKTKTREELPAYSPAQEPNKSKDIQVAAFAALAALAASNQSSGRKKEENSDSESDTHTEKEDLASVDAGDLELFEKAPGWGDFSLSWDQKYTASTDFIFRDFTEKSSKHSPLLARTIADGNYLRAMLGSIATFLLPISLILGLKSLINVGGQALVPELGLVLAIVAIGVLDAFAGLCAGIVFFLGVLLTGHLSSRHELLTVLGVMVIFYAPALVASAVRPLRRLVTNRDLLWERITDYALAILLTCWAVEKMVGALNSLAGIQLAITFQAKIIAIFSAVIVGIRIALEDVATYYYPVRLQAVSGEFSETSQRQRVASLGLKTFVFFTLAAPFVGYTTQLFIGTALFIISPLVPIVKTKDFPKVKAFYYVLPKGVFKIVVMVFVGFLFSNWVQGLFTSPKLFLQWNFVILTFPGLILSILGWFSAKPDSNWRESDWGRRSYRLLGVCVFLLLVQLVRGANLTAWIQ</sequence>
<feature type="transmembrane region" description="Helical" evidence="2">
    <location>
        <begin position="497"/>
        <end position="519"/>
    </location>
</feature>
<keyword evidence="2" id="KW-1133">Transmembrane helix</keyword>
<feature type="transmembrane region" description="Helical" evidence="2">
    <location>
        <begin position="222"/>
        <end position="244"/>
    </location>
</feature>
<feature type="region of interest" description="Disordered" evidence="1">
    <location>
        <begin position="136"/>
        <end position="159"/>
    </location>
</feature>
<evidence type="ECO:0000256" key="2">
    <source>
        <dbReference type="SAM" id="Phobius"/>
    </source>
</evidence>
<feature type="transmembrane region" description="Helical" evidence="2">
    <location>
        <begin position="369"/>
        <end position="392"/>
    </location>
</feature>
<feature type="transmembrane region" description="Helical" evidence="2">
    <location>
        <begin position="539"/>
        <end position="561"/>
    </location>
</feature>
<evidence type="ECO:0000313" key="3">
    <source>
        <dbReference type="EMBL" id="CAB4825095.1"/>
    </source>
</evidence>
<feature type="compositionally biased region" description="Basic and acidic residues" evidence="1">
    <location>
        <begin position="141"/>
        <end position="159"/>
    </location>
</feature>
<dbReference type="AlphaFoldDB" id="A0A6J6ZX35"/>
<feature type="transmembrane region" description="Helical" evidence="2">
    <location>
        <begin position="464"/>
        <end position="485"/>
    </location>
</feature>
<feature type="transmembrane region" description="Helical" evidence="2">
    <location>
        <begin position="256"/>
        <end position="283"/>
    </location>
</feature>
<keyword evidence="2" id="KW-0812">Transmembrane</keyword>
<protein>
    <submittedName>
        <fullName evidence="3">Unannotated protein</fullName>
    </submittedName>
</protein>
<gene>
    <name evidence="3" type="ORF">UFOPK3167_00547</name>
</gene>
<feature type="transmembrane region" description="Helical" evidence="2">
    <location>
        <begin position="436"/>
        <end position="452"/>
    </location>
</feature>
<proteinExistence type="predicted"/>
<organism evidence="3">
    <name type="scientific">freshwater metagenome</name>
    <dbReference type="NCBI Taxonomy" id="449393"/>
    <lineage>
        <taxon>unclassified sequences</taxon>
        <taxon>metagenomes</taxon>
        <taxon>ecological metagenomes</taxon>
    </lineage>
</organism>
<dbReference type="EMBL" id="CAFABF010000017">
    <property type="protein sequence ID" value="CAB4825095.1"/>
    <property type="molecule type" value="Genomic_DNA"/>
</dbReference>